<reference evidence="4" key="1">
    <citation type="submission" date="2016-06" db="EMBL/GenBank/DDBJ databases">
        <authorList>
            <person name="Hehemann J.-H."/>
            <person name="Arevalo P."/>
            <person name="Datta M.S."/>
            <person name="Polz M.F."/>
        </authorList>
    </citation>
    <scope>NUCLEOTIDE SEQUENCE [LARGE SCALE GENOMIC DNA]</scope>
    <source>
        <strain evidence="4">9CSC122</strain>
    </source>
</reference>
<accession>A0A1B9QYM3</accession>
<evidence type="ECO:0000313" key="3">
    <source>
        <dbReference type="EMBL" id="OCH75750.1"/>
    </source>
</evidence>
<comment type="similarity">
    <text evidence="1">Belongs to the UPF0319 family.</text>
</comment>
<gene>
    <name evidence="3" type="ORF">A6E14_10535</name>
</gene>
<name>A0A1B9QYM3_9VIBR</name>
<evidence type="ECO:0000256" key="2">
    <source>
        <dbReference type="ARBA" id="ARBA00022729"/>
    </source>
</evidence>
<dbReference type="AlphaFoldDB" id="A0A1B9QYM3"/>
<dbReference type="PANTHER" id="PTHR38108">
    <property type="entry name" value="UPF0319 PROTEIN YCCT"/>
    <property type="match status" value="1"/>
</dbReference>
<proteinExistence type="inferred from homology"/>
<evidence type="ECO:0008006" key="5">
    <source>
        <dbReference type="Google" id="ProtNLM"/>
    </source>
</evidence>
<keyword evidence="4" id="KW-1185">Reference proteome</keyword>
<dbReference type="Proteomes" id="UP000093173">
    <property type="component" value="Unassembled WGS sequence"/>
</dbReference>
<protein>
    <recommendedName>
        <fullName evidence="5">DUF2057 domain-containing protein</fullName>
    </recommendedName>
</protein>
<sequence length="167" mass="18614">NSKVFTSDPYILNLVVSGEEININHPVARSFQEAEKAFRSGEPQWKLTQDGMDVNYTQDPLPKKKGLFPFMGMEKTISDYNEDKGIFFVDGVLTEATVAPASVAAVATTTTVVATSAESKMATEAIANEQPKLTIEGTQNVDQLKAWYLKASKSEKKEFRRWMIDQE</sequence>
<feature type="non-terminal residue" evidence="3">
    <location>
        <position position="1"/>
    </location>
</feature>
<dbReference type="InterPro" id="IPR018635">
    <property type="entry name" value="UPF0319"/>
</dbReference>
<evidence type="ECO:0000313" key="4">
    <source>
        <dbReference type="Proteomes" id="UP000093173"/>
    </source>
</evidence>
<dbReference type="RefSeq" id="WP_065576835.1">
    <property type="nucleotide sequence ID" value="NZ_JBNGCH010000512.1"/>
</dbReference>
<keyword evidence="2" id="KW-0732">Signal</keyword>
<organism evidence="3 4">
    <name type="scientific">Vibrio genomosp. F10</name>
    <dbReference type="NCBI Taxonomy" id="723171"/>
    <lineage>
        <taxon>Bacteria</taxon>
        <taxon>Pseudomonadati</taxon>
        <taxon>Pseudomonadota</taxon>
        <taxon>Gammaproteobacteria</taxon>
        <taxon>Vibrionales</taxon>
        <taxon>Vibrionaceae</taxon>
        <taxon>Vibrio</taxon>
    </lineage>
</organism>
<dbReference type="Pfam" id="PF09829">
    <property type="entry name" value="DUF2057"/>
    <property type="match status" value="1"/>
</dbReference>
<evidence type="ECO:0000256" key="1">
    <source>
        <dbReference type="ARBA" id="ARBA00008490"/>
    </source>
</evidence>
<dbReference type="PANTHER" id="PTHR38108:SF1">
    <property type="entry name" value="UPF0319 PROTEIN YCCT"/>
    <property type="match status" value="1"/>
</dbReference>
<comment type="caution">
    <text evidence="3">The sequence shown here is derived from an EMBL/GenBank/DDBJ whole genome shotgun (WGS) entry which is preliminary data.</text>
</comment>
<dbReference type="EMBL" id="MAJZ01000512">
    <property type="protein sequence ID" value="OCH75750.1"/>
    <property type="molecule type" value="Genomic_DNA"/>
</dbReference>